<dbReference type="GO" id="GO:0020037">
    <property type="term" value="F:heme binding"/>
    <property type="evidence" value="ECO:0007669"/>
    <property type="project" value="InterPro"/>
</dbReference>
<reference evidence="5" key="1">
    <citation type="journal article" date="2015" name="Nature">
        <title>Complex archaea that bridge the gap between prokaryotes and eukaryotes.</title>
        <authorList>
            <person name="Spang A."/>
            <person name="Saw J.H."/>
            <person name="Jorgensen S.L."/>
            <person name="Zaremba-Niedzwiedzka K."/>
            <person name="Martijn J."/>
            <person name="Lind A.E."/>
            <person name="van Eijk R."/>
            <person name="Schleper C."/>
            <person name="Guy L."/>
            <person name="Ettema T.J."/>
        </authorList>
    </citation>
    <scope>NUCLEOTIDE SEQUENCE</scope>
</reference>
<dbReference type="SUPFAM" id="SSF46626">
    <property type="entry name" value="Cytochrome c"/>
    <property type="match status" value="1"/>
</dbReference>
<dbReference type="AlphaFoldDB" id="A0A0F9RAB1"/>
<dbReference type="EMBL" id="LAZR01003086">
    <property type="protein sequence ID" value="KKN22186.1"/>
    <property type="molecule type" value="Genomic_DNA"/>
</dbReference>
<organism evidence="5">
    <name type="scientific">marine sediment metagenome</name>
    <dbReference type="NCBI Taxonomy" id="412755"/>
    <lineage>
        <taxon>unclassified sequences</taxon>
        <taxon>metagenomes</taxon>
        <taxon>ecological metagenomes</taxon>
    </lineage>
</organism>
<keyword evidence="2" id="KW-0479">Metal-binding</keyword>
<evidence type="ECO:0000256" key="2">
    <source>
        <dbReference type="ARBA" id="ARBA00022723"/>
    </source>
</evidence>
<dbReference type="Gene3D" id="1.10.760.10">
    <property type="entry name" value="Cytochrome c-like domain"/>
    <property type="match status" value="1"/>
</dbReference>
<dbReference type="NCBIfam" id="TIGR02603">
    <property type="entry name" value="CxxCH_TIGR02603"/>
    <property type="match status" value="1"/>
</dbReference>
<keyword evidence="1" id="KW-0349">Heme</keyword>
<comment type="caution">
    <text evidence="5">The sequence shown here is derived from an EMBL/GenBank/DDBJ whole genome shotgun (WGS) entry which is preliminary data.</text>
</comment>
<proteinExistence type="predicted"/>
<accession>A0A0F9RAB1</accession>
<dbReference type="InterPro" id="IPR013427">
    <property type="entry name" value="Haem-bd_dom_put"/>
</dbReference>
<evidence type="ECO:0000259" key="4">
    <source>
        <dbReference type="PROSITE" id="PS51007"/>
    </source>
</evidence>
<gene>
    <name evidence="5" type="ORF">LCGC14_0917800</name>
</gene>
<protein>
    <recommendedName>
        <fullName evidence="4">Cytochrome c domain-containing protein</fullName>
    </recommendedName>
</protein>
<dbReference type="InterPro" id="IPR009056">
    <property type="entry name" value="Cyt_c-like_dom"/>
</dbReference>
<dbReference type="GO" id="GO:0046872">
    <property type="term" value="F:metal ion binding"/>
    <property type="evidence" value="ECO:0007669"/>
    <property type="project" value="UniProtKB-KW"/>
</dbReference>
<dbReference type="PANTHER" id="PTHR33546:SF1">
    <property type="entry name" value="LARGE, MULTIFUNCTIONAL SECRETED PROTEIN"/>
    <property type="match status" value="1"/>
</dbReference>
<dbReference type="InterPro" id="IPR036909">
    <property type="entry name" value="Cyt_c-like_dom_sf"/>
</dbReference>
<dbReference type="Pfam" id="PF00034">
    <property type="entry name" value="Cytochrom_C"/>
    <property type="match status" value="1"/>
</dbReference>
<dbReference type="Gene3D" id="2.120.10.30">
    <property type="entry name" value="TolB, C-terminal domain"/>
    <property type="match status" value="1"/>
</dbReference>
<dbReference type="InterPro" id="IPR011041">
    <property type="entry name" value="Quinoprot_gluc/sorb_DH_b-prop"/>
</dbReference>
<dbReference type="GO" id="GO:0009055">
    <property type="term" value="F:electron transfer activity"/>
    <property type="evidence" value="ECO:0007669"/>
    <property type="project" value="InterPro"/>
</dbReference>
<name>A0A0F9RAB1_9ZZZZ</name>
<dbReference type="InterPro" id="IPR011042">
    <property type="entry name" value="6-blade_b-propeller_TolB-like"/>
</dbReference>
<dbReference type="PROSITE" id="PS51007">
    <property type="entry name" value="CYTC"/>
    <property type="match status" value="1"/>
</dbReference>
<keyword evidence="3" id="KW-0408">Iron</keyword>
<dbReference type="PANTHER" id="PTHR33546">
    <property type="entry name" value="LARGE, MULTIFUNCTIONAL SECRETED PROTEIN-RELATED"/>
    <property type="match status" value="1"/>
</dbReference>
<evidence type="ECO:0000256" key="1">
    <source>
        <dbReference type="ARBA" id="ARBA00022617"/>
    </source>
</evidence>
<sequence>MNRRLMILASTALLILSCNTEEKSNTETAENLPPKLAKLKLQPGFEAEHLYSPGDREEGSWVAMTFDDKGRLITSDQYGALYRMKIPAIGSENLTPEIEKLKIQTGEQVADSAIQMGYAQGLLYAFNSLYVMVNHNGNDQFEKTSGLYRLQDTDGDDQYDKITLLKHLEGAGEHGPHSIVMAPDNESLYVIAGNHTDMPEMDAYRLPKVWEDDNLFPLIKDPRGHANDRGAPGGWIAHIDPEGKKWEQVASGFRNPFDLAFNELGDMFTYDSDMEWDLGMPWYRPTRICHVPSGAEFGWRTGNQKWSPAYPDNLPPVLNIGQGSPTSVSYGKDARFPEKYKHSLFAFDWSFGIIYAIELKPEGATYTGVKEEFVSGIPLPLTDGVIGPDGAMYFMTGGRRLESDLYRVYYRDENGKEGALASNSAPTQTEENSLRKELETYHTDPKPGAVDYAWPYLKHPDRFVRYAARIAIEHQPVNEWQEKVFSEENPEAMVQGIIALARHGNASQRNQMLNSLMGISYDGLSATEQVDVLRAFELTLSRFGNPQGKLKSEVASYLEPHYPAKTDVLNQSLSKTLAYLGDPEVVEKTLALLDSEDGENASVMEGTATDASDLILRNPQYGMDIANTLKNMPLAQHTYYGIVLDSVSEGWTPELHDEYFKWFYKAFSFKAGRSYIGFIDKARQSALSQVPKNKFEYYNTISGDSLLGSSGNELVQKAVQPEGPGKDWEVEDATELLADGLQGRNFEDGKNMYAATTCVTCHAIRGEGENIGPDLTQLGTRFTPEDMLEAIVEPSKTISDQYNSTEFSLKNGQTVVGRLISEDDTNFIISQNPYAPDLTRKIAKTEVTDQQMASVSLMPPGLINRLNEDEVRDLLAYLKAGGNPDNPIYTSDENQDAASR</sequence>
<evidence type="ECO:0000256" key="3">
    <source>
        <dbReference type="ARBA" id="ARBA00023004"/>
    </source>
</evidence>
<evidence type="ECO:0000313" key="5">
    <source>
        <dbReference type="EMBL" id="KKN22186.1"/>
    </source>
</evidence>
<dbReference type="PROSITE" id="PS51257">
    <property type="entry name" value="PROKAR_LIPOPROTEIN"/>
    <property type="match status" value="1"/>
</dbReference>
<dbReference type="SUPFAM" id="SSF50952">
    <property type="entry name" value="Soluble quinoprotein glucose dehydrogenase"/>
    <property type="match status" value="1"/>
</dbReference>
<feature type="domain" description="Cytochrome c" evidence="4">
    <location>
        <begin position="744"/>
        <end position="882"/>
    </location>
</feature>